<protein>
    <submittedName>
        <fullName evidence="8">ECF RNA polymerase sigma factor SigK</fullName>
    </submittedName>
</protein>
<dbReference type="Pfam" id="PF13620">
    <property type="entry name" value="CarboxypepD_reg"/>
    <property type="match status" value="1"/>
</dbReference>
<dbReference type="InterPro" id="IPR008969">
    <property type="entry name" value="CarboxyPept-like_regulatory"/>
</dbReference>
<dbReference type="GO" id="GO:0016987">
    <property type="term" value="F:sigma factor activity"/>
    <property type="evidence" value="ECO:0007669"/>
    <property type="project" value="UniProtKB-KW"/>
</dbReference>
<dbReference type="RefSeq" id="WP_419190344.1">
    <property type="nucleotide sequence ID" value="NZ_CP036434.1"/>
</dbReference>
<evidence type="ECO:0000256" key="4">
    <source>
        <dbReference type="ARBA" id="ARBA00023163"/>
    </source>
</evidence>
<feature type="domain" description="RNA polymerase sigma factor 70 region 4 type 2" evidence="7">
    <location>
        <begin position="104"/>
        <end position="154"/>
    </location>
</feature>
<evidence type="ECO:0000256" key="3">
    <source>
        <dbReference type="ARBA" id="ARBA00023082"/>
    </source>
</evidence>
<dbReference type="InterPro" id="IPR014284">
    <property type="entry name" value="RNA_pol_sigma-70_dom"/>
</dbReference>
<evidence type="ECO:0000259" key="6">
    <source>
        <dbReference type="Pfam" id="PF04542"/>
    </source>
</evidence>
<proteinExistence type="inferred from homology"/>
<sequence length="839" mass="90694">MASSSTFDLRSLALHHSRLRAFVVALVRDEEAADDAMQEVWIRALSSAPKEPRALGAWLRAVARNVVLNRQRSGSRRRFRERQVARAEALPSSADLAERSEVQRRVLEILESLAEPHRTLLRDHYFGGLSIPEIAARSGASVHTLKDRLQRARAVMRRALERAGYADRDTFRWAVVGTLVGAPSRRPISSLIACSFAMKKILVVAAFLLLGTAWILASMARVPDPQPYESVLITETAPAELQPLVIESPAEPLTSARRVAPGAAALHAEAMATTAPDFDWVVRGRVVFSENAGGELLARTLPRVQVRLSAYHGYDLSGTAFATTVVTSSEDGAIQWALPNPGRTVSIRAELLDVPGHDAWIREHHLAVLGEGPVESIFVLVNPRDALVEGTVRASAAASVPGAAIVGARVVYNGAETMSDELGAYRLAVPSRGYGGLIATAEGYRRGGVTPGELSAGAISQVDIVLDPEPGPEGMVFGYVRDAGGSVVSGARVRCWSSREEVVLTDTTGYYELHGIRAYPGSAVSIEASHHAFAPHEALVKGLDDPAPRDEGTQLDFELVSGSRVEGAVTDAFGNRIRGAEVWIGPSADLVANPRVFTDDDGQFSFEHIPPHPTLIGVDKHGLPGHVQALQVPQDGEAVRLSITLRRAMPLRGRVVDEAGAPVPRVMVLARTGAAHESVEVTAMTDVDGRFEIAGAAEGELEVETRADGWMREVRSHRHMGDDLELVVERSSRISGRVVDAVTGDPIEAFTVRFARSDDESHAWLGWIDISWIHGGRTFSSVDGTWSTGEKDLIRRGAWTYVEVEAEGYEVLRLGPLQVPVDGSEEGPGAEWIHELVRP</sequence>
<gene>
    <name evidence="8" type="primary">sigK_3</name>
    <name evidence="8" type="ORF">Poly30_37100</name>
</gene>
<comment type="similarity">
    <text evidence="1">Belongs to the sigma-70 factor family. ECF subfamily.</text>
</comment>
<reference evidence="8 9" key="1">
    <citation type="submission" date="2019-02" db="EMBL/GenBank/DDBJ databases">
        <title>Deep-cultivation of Planctomycetes and their phenomic and genomic characterization uncovers novel biology.</title>
        <authorList>
            <person name="Wiegand S."/>
            <person name="Jogler M."/>
            <person name="Boedeker C."/>
            <person name="Pinto D."/>
            <person name="Vollmers J."/>
            <person name="Rivas-Marin E."/>
            <person name="Kohn T."/>
            <person name="Peeters S.H."/>
            <person name="Heuer A."/>
            <person name="Rast P."/>
            <person name="Oberbeckmann S."/>
            <person name="Bunk B."/>
            <person name="Jeske O."/>
            <person name="Meyerdierks A."/>
            <person name="Storesund J.E."/>
            <person name="Kallscheuer N."/>
            <person name="Luecker S."/>
            <person name="Lage O.M."/>
            <person name="Pohl T."/>
            <person name="Merkel B.J."/>
            <person name="Hornburger P."/>
            <person name="Mueller R.-W."/>
            <person name="Bruemmer F."/>
            <person name="Labrenz M."/>
            <person name="Spormann A.M."/>
            <person name="Op den Camp H."/>
            <person name="Overmann J."/>
            <person name="Amann R."/>
            <person name="Jetten M.S.M."/>
            <person name="Mascher T."/>
            <person name="Medema M.H."/>
            <person name="Devos D.P."/>
            <person name="Kaster A.-K."/>
            <person name="Ovreas L."/>
            <person name="Rohde M."/>
            <person name="Galperin M.Y."/>
            <person name="Jogler C."/>
        </authorList>
    </citation>
    <scope>NUCLEOTIDE SEQUENCE [LARGE SCALE GENOMIC DNA]</scope>
    <source>
        <strain evidence="8 9">Poly30</strain>
    </source>
</reference>
<dbReference type="Gene3D" id="1.10.10.10">
    <property type="entry name" value="Winged helix-like DNA-binding domain superfamily/Winged helix DNA-binding domain"/>
    <property type="match status" value="1"/>
</dbReference>
<keyword evidence="5" id="KW-0472">Membrane</keyword>
<dbReference type="InterPro" id="IPR013784">
    <property type="entry name" value="Carb-bd-like_fold"/>
</dbReference>
<organism evidence="8 9">
    <name type="scientific">Saltatorellus ferox</name>
    <dbReference type="NCBI Taxonomy" id="2528018"/>
    <lineage>
        <taxon>Bacteria</taxon>
        <taxon>Pseudomonadati</taxon>
        <taxon>Planctomycetota</taxon>
        <taxon>Planctomycetia</taxon>
        <taxon>Planctomycetia incertae sedis</taxon>
        <taxon>Saltatorellus</taxon>
    </lineage>
</organism>
<dbReference type="InterPro" id="IPR039425">
    <property type="entry name" value="RNA_pol_sigma-70-like"/>
</dbReference>
<dbReference type="InterPro" id="IPR007627">
    <property type="entry name" value="RNA_pol_sigma70_r2"/>
</dbReference>
<dbReference type="PANTHER" id="PTHR43133">
    <property type="entry name" value="RNA POLYMERASE ECF-TYPE SIGMA FACTO"/>
    <property type="match status" value="1"/>
</dbReference>
<dbReference type="SUPFAM" id="SSF88946">
    <property type="entry name" value="Sigma2 domain of RNA polymerase sigma factors"/>
    <property type="match status" value="1"/>
</dbReference>
<keyword evidence="5" id="KW-1133">Transmembrane helix</keyword>
<dbReference type="InterPro" id="IPR013324">
    <property type="entry name" value="RNA_pol_sigma_r3/r4-like"/>
</dbReference>
<feature type="domain" description="RNA polymerase sigma-70 region 2" evidence="6">
    <location>
        <begin position="15"/>
        <end position="76"/>
    </location>
</feature>
<keyword evidence="5" id="KW-0812">Transmembrane</keyword>
<keyword evidence="3" id="KW-0731">Sigma factor</keyword>
<dbReference type="SUPFAM" id="SSF49452">
    <property type="entry name" value="Starch-binding domain-like"/>
    <property type="match status" value="1"/>
</dbReference>
<accession>A0A518EVS9</accession>
<dbReference type="Proteomes" id="UP000320390">
    <property type="component" value="Chromosome"/>
</dbReference>
<dbReference type="SUPFAM" id="SSF49464">
    <property type="entry name" value="Carboxypeptidase regulatory domain-like"/>
    <property type="match status" value="2"/>
</dbReference>
<keyword evidence="2" id="KW-0805">Transcription regulation</keyword>
<dbReference type="SUPFAM" id="SSF88659">
    <property type="entry name" value="Sigma3 and sigma4 domains of RNA polymerase sigma factors"/>
    <property type="match status" value="1"/>
</dbReference>
<dbReference type="Gene3D" id="2.60.40.1120">
    <property type="entry name" value="Carboxypeptidase-like, regulatory domain"/>
    <property type="match status" value="1"/>
</dbReference>
<evidence type="ECO:0000256" key="5">
    <source>
        <dbReference type="SAM" id="Phobius"/>
    </source>
</evidence>
<dbReference type="InterPro" id="IPR013325">
    <property type="entry name" value="RNA_pol_sigma_r2"/>
</dbReference>
<evidence type="ECO:0000259" key="7">
    <source>
        <dbReference type="Pfam" id="PF08281"/>
    </source>
</evidence>
<dbReference type="CDD" id="cd06171">
    <property type="entry name" value="Sigma70_r4"/>
    <property type="match status" value="1"/>
</dbReference>
<dbReference type="NCBIfam" id="TIGR02937">
    <property type="entry name" value="sigma70-ECF"/>
    <property type="match status" value="1"/>
</dbReference>
<dbReference type="Pfam" id="PF04542">
    <property type="entry name" value="Sigma70_r2"/>
    <property type="match status" value="1"/>
</dbReference>
<dbReference type="GO" id="GO:0006352">
    <property type="term" value="P:DNA-templated transcription initiation"/>
    <property type="evidence" value="ECO:0007669"/>
    <property type="project" value="InterPro"/>
</dbReference>
<dbReference type="InterPro" id="IPR013249">
    <property type="entry name" value="RNA_pol_sigma70_r4_t2"/>
</dbReference>
<dbReference type="AlphaFoldDB" id="A0A518EVS9"/>
<dbReference type="Pfam" id="PF08281">
    <property type="entry name" value="Sigma70_r4_2"/>
    <property type="match status" value="1"/>
</dbReference>
<keyword evidence="4" id="KW-0804">Transcription</keyword>
<dbReference type="Gene3D" id="1.10.1740.10">
    <property type="match status" value="1"/>
</dbReference>
<evidence type="ECO:0000256" key="2">
    <source>
        <dbReference type="ARBA" id="ARBA00023015"/>
    </source>
</evidence>
<evidence type="ECO:0000313" key="8">
    <source>
        <dbReference type="EMBL" id="QDV08174.1"/>
    </source>
</evidence>
<dbReference type="PANTHER" id="PTHR43133:SF51">
    <property type="entry name" value="RNA POLYMERASE SIGMA FACTOR"/>
    <property type="match status" value="1"/>
</dbReference>
<dbReference type="GO" id="GO:0030246">
    <property type="term" value="F:carbohydrate binding"/>
    <property type="evidence" value="ECO:0007669"/>
    <property type="project" value="InterPro"/>
</dbReference>
<keyword evidence="9" id="KW-1185">Reference proteome</keyword>
<feature type="transmembrane region" description="Helical" evidence="5">
    <location>
        <begin position="201"/>
        <end position="220"/>
    </location>
</feature>
<dbReference type="InterPro" id="IPR036388">
    <property type="entry name" value="WH-like_DNA-bd_sf"/>
</dbReference>
<dbReference type="EMBL" id="CP036434">
    <property type="protein sequence ID" value="QDV08174.1"/>
    <property type="molecule type" value="Genomic_DNA"/>
</dbReference>
<evidence type="ECO:0000313" key="9">
    <source>
        <dbReference type="Proteomes" id="UP000320390"/>
    </source>
</evidence>
<evidence type="ECO:0000256" key="1">
    <source>
        <dbReference type="ARBA" id="ARBA00010641"/>
    </source>
</evidence>
<name>A0A518EVS9_9BACT</name>
<dbReference type="GO" id="GO:0003677">
    <property type="term" value="F:DNA binding"/>
    <property type="evidence" value="ECO:0007669"/>
    <property type="project" value="InterPro"/>
</dbReference>